<sequence>MSAESSTNSKWICAFCTYENWPASLKCTICRNEPGSFESQASSSSSGGASQTDSDRWPCQNCTFLNCNKSRFCTQCRSAKPDSSSSTPSSEDPVVSLQFQAVGKWTCINCTYANWSKSKFCIMCKVAKNEEIPSSSSCRSSLFSADSLWLKACKAVLYGKTAPVDQYMRQHGDLDRKLTKQDSRCLQSMLLNSETKCRTSAEAIRPGLTLLDLALCSQHMNVFHLLLCKNQEKNQAGSHYRDEFADISWLATAHRPLRTKRTPCLASPIHAREIRRKLLSILHQHKSDFSCTYLNDFHTFALPSELHFLPSNVRALLLHDLSDQQVQQELEEEAKAINWWAVQGHKESSRLYAVWNRSSGDCLLDSVLQACWGVFDRDNHLRQALAESMRSCESYFYPRWRDYEIRQTSLSLPDYEPMDFQFERDWQALCHTASQPRESLEQFHVFVLAHLLRRPIIIYGVKLINNFRAEPIGIAHFQGIYLPLLWQKSFCSKTPIFLGYTKGHFSALVPQEPPAFLADEQQATGHVRGASPSRPSTSNEPTEITASNIPPPSAESQSSYVYLPLFDLCGQLLPIHFATQQEARNPRQLLHEWFDIVSTKLELPLCRMKLTPITGQVKLMTQEWLKQYRYILFYLIKV</sequence>
<dbReference type="PROSITE" id="PS50199">
    <property type="entry name" value="ZF_RANBP2_2"/>
    <property type="match status" value="3"/>
</dbReference>
<evidence type="ECO:0000313" key="15">
    <source>
        <dbReference type="EMBL" id="KAL3317608.1"/>
    </source>
</evidence>
<comment type="catalytic activity">
    <reaction evidence="1">
        <text>Thiol-dependent hydrolysis of ester, thioester, amide, peptide and isopeptide bonds formed by the C-terminal Gly of ubiquitin (a 76-residue protein attached to proteins as an intracellular targeting signal).</text>
        <dbReference type="EC" id="3.4.19.12"/>
    </reaction>
</comment>
<keyword evidence="10" id="KW-0862">Zinc</keyword>
<dbReference type="PANTHER" id="PTHR13367:SF28">
    <property type="entry name" value="UBIQUITIN THIOESTERASE ZRANB1"/>
    <property type="match status" value="1"/>
</dbReference>
<keyword evidence="7" id="KW-0833">Ubl conjugation pathway</keyword>
<dbReference type="AlphaFoldDB" id="A0ABD2QDY6"/>
<evidence type="ECO:0000256" key="9">
    <source>
        <dbReference type="ARBA" id="ARBA00022807"/>
    </source>
</evidence>
<evidence type="ECO:0000256" key="3">
    <source>
        <dbReference type="ARBA" id="ARBA00012759"/>
    </source>
</evidence>
<keyword evidence="16" id="KW-1185">Reference proteome</keyword>
<protein>
    <recommendedName>
        <fullName evidence="3">ubiquitinyl hydrolase 1</fullName>
        <ecNumber evidence="3">3.4.19.12</ecNumber>
    </recommendedName>
</protein>
<evidence type="ECO:0000256" key="8">
    <source>
        <dbReference type="ARBA" id="ARBA00022801"/>
    </source>
</evidence>
<feature type="domain" description="RanBP2-type" evidence="13">
    <location>
        <begin position="7"/>
        <end position="36"/>
    </location>
</feature>
<keyword evidence="5" id="KW-0479">Metal-binding</keyword>
<dbReference type="Gene3D" id="3.90.70.80">
    <property type="match status" value="1"/>
</dbReference>
<evidence type="ECO:0000313" key="16">
    <source>
        <dbReference type="Proteomes" id="UP001626550"/>
    </source>
</evidence>
<evidence type="ECO:0000256" key="11">
    <source>
        <dbReference type="PROSITE-ProRule" id="PRU00322"/>
    </source>
</evidence>
<dbReference type="InterPro" id="IPR001876">
    <property type="entry name" value="Znf_RanBP2"/>
</dbReference>
<feature type="domain" description="RanBP2-type" evidence="13">
    <location>
        <begin position="53"/>
        <end position="82"/>
    </location>
</feature>
<dbReference type="GO" id="GO:0004843">
    <property type="term" value="F:cysteine-type deubiquitinase activity"/>
    <property type="evidence" value="ECO:0007669"/>
    <property type="project" value="UniProtKB-EC"/>
</dbReference>
<evidence type="ECO:0000256" key="6">
    <source>
        <dbReference type="ARBA" id="ARBA00022771"/>
    </source>
</evidence>
<keyword evidence="6 11" id="KW-0863">Zinc-finger</keyword>
<gene>
    <name evidence="15" type="ORF">Ciccas_003733</name>
</gene>
<dbReference type="PROSITE" id="PS50802">
    <property type="entry name" value="OTU"/>
    <property type="match status" value="1"/>
</dbReference>
<dbReference type="Proteomes" id="UP001626550">
    <property type="component" value="Unassembled WGS sequence"/>
</dbReference>
<feature type="domain" description="RanBP2-type" evidence="13">
    <location>
        <begin position="101"/>
        <end position="130"/>
    </location>
</feature>
<feature type="region of interest" description="Disordered" evidence="12">
    <location>
        <begin position="522"/>
        <end position="553"/>
    </location>
</feature>
<dbReference type="PANTHER" id="PTHR13367">
    <property type="entry name" value="UBIQUITIN THIOESTERASE"/>
    <property type="match status" value="1"/>
</dbReference>
<keyword evidence="8" id="KW-0378">Hydrolase</keyword>
<evidence type="ECO:0000256" key="5">
    <source>
        <dbReference type="ARBA" id="ARBA00022723"/>
    </source>
</evidence>
<keyword evidence="9" id="KW-0788">Thiol protease</keyword>
<dbReference type="PROSITE" id="PS01358">
    <property type="entry name" value="ZF_RANBP2_1"/>
    <property type="match status" value="3"/>
</dbReference>
<evidence type="ECO:0000259" key="13">
    <source>
        <dbReference type="PROSITE" id="PS50199"/>
    </source>
</evidence>
<evidence type="ECO:0000256" key="4">
    <source>
        <dbReference type="ARBA" id="ARBA00022670"/>
    </source>
</evidence>
<evidence type="ECO:0000256" key="7">
    <source>
        <dbReference type="ARBA" id="ARBA00022786"/>
    </source>
</evidence>
<reference evidence="15 16" key="1">
    <citation type="submission" date="2024-11" db="EMBL/GenBank/DDBJ databases">
        <title>Adaptive evolution of stress response genes in parasites aligns with host niche diversity.</title>
        <authorList>
            <person name="Hahn C."/>
            <person name="Resl P."/>
        </authorList>
    </citation>
    <scope>NUCLEOTIDE SEQUENCE [LARGE SCALE GENOMIC DNA]</scope>
    <source>
        <strain evidence="15">EGGRZ-B1_66</strain>
        <tissue evidence="15">Body</tissue>
    </source>
</reference>
<evidence type="ECO:0000256" key="12">
    <source>
        <dbReference type="SAM" id="MobiDB-lite"/>
    </source>
</evidence>
<evidence type="ECO:0000259" key="14">
    <source>
        <dbReference type="PROSITE" id="PS50802"/>
    </source>
</evidence>
<dbReference type="SMART" id="SM00547">
    <property type="entry name" value="ZnF_RBZ"/>
    <property type="match status" value="3"/>
</dbReference>
<comment type="similarity">
    <text evidence="2">Belongs to the peptidase C64 family.</text>
</comment>
<feature type="compositionally biased region" description="Polar residues" evidence="12">
    <location>
        <begin position="533"/>
        <end position="553"/>
    </location>
</feature>
<evidence type="ECO:0000256" key="2">
    <source>
        <dbReference type="ARBA" id="ARBA00005865"/>
    </source>
</evidence>
<evidence type="ECO:0000256" key="1">
    <source>
        <dbReference type="ARBA" id="ARBA00000707"/>
    </source>
</evidence>
<dbReference type="InterPro" id="IPR051346">
    <property type="entry name" value="OTU_Deubiquitinase"/>
</dbReference>
<evidence type="ECO:0000256" key="10">
    <source>
        <dbReference type="ARBA" id="ARBA00022833"/>
    </source>
</evidence>
<proteinExistence type="inferred from homology"/>
<dbReference type="EC" id="3.4.19.12" evidence="3"/>
<dbReference type="InterPro" id="IPR003323">
    <property type="entry name" value="OTU_dom"/>
</dbReference>
<accession>A0ABD2QDY6</accession>
<dbReference type="Gene3D" id="4.10.1060.10">
    <property type="entry name" value="Zinc finger, RanBP2-type"/>
    <property type="match status" value="1"/>
</dbReference>
<name>A0ABD2QDY6_9PLAT</name>
<dbReference type="Pfam" id="PF02338">
    <property type="entry name" value="OTU"/>
    <property type="match status" value="1"/>
</dbReference>
<organism evidence="15 16">
    <name type="scientific">Cichlidogyrus casuarinus</name>
    <dbReference type="NCBI Taxonomy" id="1844966"/>
    <lineage>
        <taxon>Eukaryota</taxon>
        <taxon>Metazoa</taxon>
        <taxon>Spiralia</taxon>
        <taxon>Lophotrochozoa</taxon>
        <taxon>Platyhelminthes</taxon>
        <taxon>Monogenea</taxon>
        <taxon>Monopisthocotylea</taxon>
        <taxon>Dactylogyridea</taxon>
        <taxon>Ancyrocephalidae</taxon>
        <taxon>Cichlidogyrus</taxon>
    </lineage>
</organism>
<comment type="caution">
    <text evidence="15">The sequence shown here is derived from an EMBL/GenBank/DDBJ whole genome shotgun (WGS) entry which is preliminary data.</text>
</comment>
<dbReference type="GO" id="GO:0006508">
    <property type="term" value="P:proteolysis"/>
    <property type="evidence" value="ECO:0007669"/>
    <property type="project" value="UniProtKB-KW"/>
</dbReference>
<dbReference type="EMBL" id="JBJKFK010000355">
    <property type="protein sequence ID" value="KAL3317608.1"/>
    <property type="molecule type" value="Genomic_DNA"/>
</dbReference>
<keyword evidence="4" id="KW-0645">Protease</keyword>
<dbReference type="Gene3D" id="1.25.40.560">
    <property type="match status" value="1"/>
</dbReference>
<dbReference type="GO" id="GO:0008270">
    <property type="term" value="F:zinc ion binding"/>
    <property type="evidence" value="ECO:0007669"/>
    <property type="project" value="UniProtKB-KW"/>
</dbReference>
<feature type="domain" description="OTU" evidence="14">
    <location>
        <begin position="351"/>
        <end position="483"/>
    </location>
</feature>